<proteinExistence type="predicted"/>
<name>X1JAM5_9ZZZZ</name>
<evidence type="ECO:0000313" key="1">
    <source>
        <dbReference type="EMBL" id="GAH90997.1"/>
    </source>
</evidence>
<dbReference type="AlphaFoldDB" id="X1JAM5"/>
<sequence length="90" mass="10251">MRAWKYRGKVRLAIYDANDRLKGIVYEEEEEILHGDLADRNKKQALPIRRDVAAGQADYIAVMFKPDADAAVALTASKILLPVTNRWLPR</sequence>
<protein>
    <submittedName>
        <fullName evidence="1">Uncharacterized protein</fullName>
    </submittedName>
</protein>
<dbReference type="EMBL" id="BARV01001004">
    <property type="protein sequence ID" value="GAH90997.1"/>
    <property type="molecule type" value="Genomic_DNA"/>
</dbReference>
<gene>
    <name evidence="1" type="ORF">S06H3_03174</name>
</gene>
<comment type="caution">
    <text evidence="1">The sequence shown here is derived from an EMBL/GenBank/DDBJ whole genome shotgun (WGS) entry which is preliminary data.</text>
</comment>
<organism evidence="1">
    <name type="scientific">marine sediment metagenome</name>
    <dbReference type="NCBI Taxonomy" id="412755"/>
    <lineage>
        <taxon>unclassified sequences</taxon>
        <taxon>metagenomes</taxon>
        <taxon>ecological metagenomes</taxon>
    </lineage>
</organism>
<reference evidence="1" key="1">
    <citation type="journal article" date="2014" name="Front. Microbiol.">
        <title>High frequency of phylogenetically diverse reductive dehalogenase-homologous genes in deep subseafloor sedimentary metagenomes.</title>
        <authorList>
            <person name="Kawai M."/>
            <person name="Futagami T."/>
            <person name="Toyoda A."/>
            <person name="Takaki Y."/>
            <person name="Nishi S."/>
            <person name="Hori S."/>
            <person name="Arai W."/>
            <person name="Tsubouchi T."/>
            <person name="Morono Y."/>
            <person name="Uchiyama I."/>
            <person name="Ito T."/>
            <person name="Fujiyama A."/>
            <person name="Inagaki F."/>
            <person name="Takami H."/>
        </authorList>
    </citation>
    <scope>NUCLEOTIDE SEQUENCE</scope>
    <source>
        <strain evidence="1">Expedition CK06-06</strain>
    </source>
</reference>
<accession>X1JAM5</accession>